<gene>
    <name evidence="1" type="ORF">LCGC14_2398650</name>
</gene>
<comment type="caution">
    <text evidence="1">The sequence shown here is derived from an EMBL/GenBank/DDBJ whole genome shotgun (WGS) entry which is preliminary data.</text>
</comment>
<feature type="non-terminal residue" evidence="1">
    <location>
        <position position="1"/>
    </location>
</feature>
<protein>
    <submittedName>
        <fullName evidence="1">Uncharacterized protein</fullName>
    </submittedName>
</protein>
<reference evidence="1" key="1">
    <citation type="journal article" date="2015" name="Nature">
        <title>Complex archaea that bridge the gap between prokaryotes and eukaryotes.</title>
        <authorList>
            <person name="Spang A."/>
            <person name="Saw J.H."/>
            <person name="Jorgensen S.L."/>
            <person name="Zaremba-Niedzwiedzka K."/>
            <person name="Martijn J."/>
            <person name="Lind A.E."/>
            <person name="van Eijk R."/>
            <person name="Schleper C."/>
            <person name="Guy L."/>
            <person name="Ettema T.J."/>
        </authorList>
    </citation>
    <scope>NUCLEOTIDE SEQUENCE</scope>
</reference>
<dbReference type="EMBL" id="LAZR01035959">
    <property type="protein sequence ID" value="KKL26102.1"/>
    <property type="molecule type" value="Genomic_DNA"/>
</dbReference>
<name>A0A0F9CI24_9ZZZZ</name>
<accession>A0A0F9CI24</accession>
<organism evidence="1">
    <name type="scientific">marine sediment metagenome</name>
    <dbReference type="NCBI Taxonomy" id="412755"/>
    <lineage>
        <taxon>unclassified sequences</taxon>
        <taxon>metagenomes</taxon>
        <taxon>ecological metagenomes</taxon>
    </lineage>
</organism>
<sequence>SGSSNIWLGSKQNSRQTILYVPAALAADKPGLLFLESIDDGATASDLGGVYLWADDSDALRFSATYPTNQDSDGTVLGAATGASLALDNLASVAINTALLDDVGGTDDFGSATKYWKDLWFGGDIYRQSGTFDIKLDFSTPAADRVYTIPDAGAAANVMLDTGAATGITYTKSTANITLGLAAKFDIGAAGNVDFGTGTYNFVGNVDVASGKAVNIDEALTIQGGALITSTAVTLDQDLQVSASVAFADVTATSFMALGDSDQIRLGASGSSDAYIKYDEASGTAGELTFFDREYNAELTLTELMSGTPLNPIVTGDLTISDGQFDWTNTAAGDVNTWTFANTTANIFNIVANSLTNGYAIDINADGIDGGTFIHLDTDETNGAFEFIECFQGTDASVFRVALHGATVLAGTASKTAVLTLTKGDLVIVDGQINADLADVAGAGHNFSTAGTATADTNFITITNSAAAFDKSLLHIDANASGAIVAVDIDYLGAGAAAIDIACEVVTGDGINVDLVDASTGQALTVDLGAWLGTA</sequence>
<dbReference type="AlphaFoldDB" id="A0A0F9CI24"/>
<feature type="non-terminal residue" evidence="1">
    <location>
        <position position="535"/>
    </location>
</feature>
<evidence type="ECO:0000313" key="1">
    <source>
        <dbReference type="EMBL" id="KKL26102.1"/>
    </source>
</evidence>
<proteinExistence type="predicted"/>